<dbReference type="RefSeq" id="WP_163347331.1">
    <property type="nucleotide sequence ID" value="NZ_CP048409.1"/>
</dbReference>
<evidence type="ECO:0000313" key="2">
    <source>
        <dbReference type="Proteomes" id="UP000474630"/>
    </source>
</evidence>
<sequence>MKTITTIILISFSFFVSGQTIKPNSYWIAVESNQIGEYGISPLDGMILKFKEKSVEFEHVFFDSIQSVPMKIRKNRISLEKKLWARIYHIDKDSLLLDFDKRMRVKFVPLETHKKTMTNIDFWNYIDWTFNRNDYCEEIKLTDHLWDMYPNEIAKNCLVFSEWEDKPYARNEKWNVKVVNDNHIFVKTFGQFDYEIYKVLKYSGDSVVLKNLIDKNESLMVKTSSISDSDYNSIFKKIKNYKWKTIELVNKRQAFEGDSAFSKYNSGGTFLPDTSLIKMSSLKNQQISLLFDDAEYKYFVSDTLYNSGKWKLSKSGKEIILNEGCIQEDYIDLLNVGQDTLTIGKFDMIQFSDIKRRYVDFYYVLKLIK</sequence>
<organism evidence="1 2">
    <name type="scientific">Draconibacterium halophilum</name>
    <dbReference type="NCBI Taxonomy" id="2706887"/>
    <lineage>
        <taxon>Bacteria</taxon>
        <taxon>Pseudomonadati</taxon>
        <taxon>Bacteroidota</taxon>
        <taxon>Bacteroidia</taxon>
        <taxon>Marinilabiliales</taxon>
        <taxon>Prolixibacteraceae</taxon>
        <taxon>Draconibacterium</taxon>
    </lineage>
</organism>
<accession>A0A6C0RE53</accession>
<dbReference type="EMBL" id="CP048409">
    <property type="protein sequence ID" value="QIA08834.1"/>
    <property type="molecule type" value="Genomic_DNA"/>
</dbReference>
<evidence type="ECO:0000313" key="1">
    <source>
        <dbReference type="EMBL" id="QIA08834.1"/>
    </source>
</evidence>
<dbReference type="KEGG" id="drc:G0Q07_14390"/>
<dbReference type="AlphaFoldDB" id="A0A6C0RE53"/>
<keyword evidence="2" id="KW-1185">Reference proteome</keyword>
<name>A0A6C0RE53_9BACT</name>
<dbReference type="Proteomes" id="UP000474630">
    <property type="component" value="Chromosome"/>
</dbReference>
<proteinExistence type="predicted"/>
<protein>
    <submittedName>
        <fullName evidence="1">Uncharacterized protein</fullName>
    </submittedName>
</protein>
<reference evidence="1 2" key="1">
    <citation type="submission" date="2020-02" db="EMBL/GenBank/DDBJ databases">
        <title>Genome sequencing for Draconibacterium sp. strain M1.</title>
        <authorList>
            <person name="Park S.-J."/>
        </authorList>
    </citation>
    <scope>NUCLEOTIDE SEQUENCE [LARGE SCALE GENOMIC DNA]</scope>
    <source>
        <strain evidence="1 2">M1</strain>
    </source>
</reference>
<gene>
    <name evidence="1" type="ORF">G0Q07_14390</name>
</gene>